<dbReference type="Pfam" id="PF04983">
    <property type="entry name" value="RNA_pol_Rpb1_3"/>
    <property type="match status" value="1"/>
</dbReference>
<evidence type="ECO:0000256" key="12">
    <source>
        <dbReference type="ARBA" id="ARBA00048552"/>
    </source>
</evidence>
<dbReference type="InterPro" id="IPR000722">
    <property type="entry name" value="RNA_pol_asu"/>
</dbReference>
<dbReference type="FunFam" id="1.10.150.390:FF:000004">
    <property type="entry name" value="DNA-directed RNA polymerase subunit"/>
    <property type="match status" value="1"/>
</dbReference>
<dbReference type="PANTHER" id="PTHR48446:SF1">
    <property type="entry name" value="DNA-DIRECTED RNA POLYMERASE SUBUNIT BETA' N-TERMINAL SECTION"/>
    <property type="match status" value="1"/>
</dbReference>
<evidence type="ECO:0000256" key="9">
    <source>
        <dbReference type="ARBA" id="ARBA00022842"/>
    </source>
</evidence>
<evidence type="ECO:0000256" key="10">
    <source>
        <dbReference type="ARBA" id="ARBA00023163"/>
    </source>
</evidence>
<dbReference type="GO" id="GO:0006351">
    <property type="term" value="P:DNA-templated transcription"/>
    <property type="evidence" value="ECO:0007669"/>
    <property type="project" value="InterPro"/>
</dbReference>
<dbReference type="Gene3D" id="6.20.50.80">
    <property type="match status" value="1"/>
</dbReference>
<dbReference type="InterPro" id="IPR042102">
    <property type="entry name" value="RNA_pol_Rpb1_3_sf"/>
</dbReference>
<comment type="subcellular location">
    <subcellularLocation>
        <location evidence="1">Nucleus</location>
    </subcellularLocation>
</comment>
<evidence type="ECO:0000256" key="8">
    <source>
        <dbReference type="ARBA" id="ARBA00022833"/>
    </source>
</evidence>
<dbReference type="NCBIfam" id="NF006336">
    <property type="entry name" value="PRK08566.1"/>
    <property type="match status" value="1"/>
</dbReference>
<dbReference type="GO" id="GO:0005654">
    <property type="term" value="C:nucleoplasm"/>
    <property type="evidence" value="ECO:0007669"/>
    <property type="project" value="UniProtKB-ARBA"/>
</dbReference>
<evidence type="ECO:0000256" key="7">
    <source>
        <dbReference type="ARBA" id="ARBA00022723"/>
    </source>
</evidence>
<dbReference type="Pfam" id="PF04997">
    <property type="entry name" value="RNA_pol_Rpb1_1"/>
    <property type="match status" value="1"/>
</dbReference>
<dbReference type="EMBL" id="JACMRX010000004">
    <property type="protein sequence ID" value="KAF7991817.1"/>
    <property type="molecule type" value="Genomic_DNA"/>
</dbReference>
<keyword evidence="5 14" id="KW-0808">Transferase</keyword>
<dbReference type="InterPro" id="IPR006592">
    <property type="entry name" value="RNA_pol_N"/>
</dbReference>
<evidence type="ECO:0000256" key="2">
    <source>
        <dbReference type="ARBA" id="ARBA00006460"/>
    </source>
</evidence>
<dbReference type="FunFam" id="2.40.40.20:FF:000019">
    <property type="entry name" value="DNA-directed RNA polymerase II subunit RPB1"/>
    <property type="match status" value="1"/>
</dbReference>
<dbReference type="InterPro" id="IPR007083">
    <property type="entry name" value="RNA_pol_Rpb1_4"/>
</dbReference>
<keyword evidence="8" id="KW-0862">Zinc</keyword>
<keyword evidence="9" id="KW-0460">Magnesium</keyword>
<accession>A0A835CQ15</accession>
<dbReference type="InterPro" id="IPR015700">
    <property type="entry name" value="RPC1"/>
</dbReference>
<dbReference type="OrthoDB" id="270392at2759"/>
<dbReference type="InterPro" id="IPR035697">
    <property type="entry name" value="RNAP_III_RPC1_N"/>
</dbReference>
<comment type="similarity">
    <text evidence="2 14">Belongs to the RNA polymerase beta' chain family.</text>
</comment>
<organism evidence="16 17">
    <name type="scientific">Aphidius gifuensis</name>
    <name type="common">Parasitoid wasp</name>
    <dbReference type="NCBI Taxonomy" id="684658"/>
    <lineage>
        <taxon>Eukaryota</taxon>
        <taxon>Metazoa</taxon>
        <taxon>Ecdysozoa</taxon>
        <taxon>Arthropoda</taxon>
        <taxon>Hexapoda</taxon>
        <taxon>Insecta</taxon>
        <taxon>Pterygota</taxon>
        <taxon>Neoptera</taxon>
        <taxon>Endopterygota</taxon>
        <taxon>Hymenoptera</taxon>
        <taxon>Apocrita</taxon>
        <taxon>Ichneumonoidea</taxon>
        <taxon>Braconidae</taxon>
        <taxon>Aphidiinae</taxon>
        <taxon>Aphidius</taxon>
    </lineage>
</organism>
<dbReference type="Pfam" id="PF00623">
    <property type="entry name" value="RNA_pol_Rpb1_2"/>
    <property type="match status" value="1"/>
</dbReference>
<evidence type="ECO:0000256" key="1">
    <source>
        <dbReference type="ARBA" id="ARBA00004123"/>
    </source>
</evidence>
<gene>
    <name evidence="16" type="ORF">HCN44_010618</name>
</gene>
<dbReference type="Gene3D" id="1.10.132.30">
    <property type="match status" value="1"/>
</dbReference>
<dbReference type="Gene3D" id="1.10.150.390">
    <property type="match status" value="1"/>
</dbReference>
<evidence type="ECO:0000313" key="17">
    <source>
        <dbReference type="Proteomes" id="UP000639338"/>
    </source>
</evidence>
<dbReference type="Gene3D" id="2.40.40.20">
    <property type="match status" value="1"/>
</dbReference>
<dbReference type="FunFam" id="4.10.860.120:FF:000004">
    <property type="entry name" value="DNA-directed RNA polymerase subunit"/>
    <property type="match status" value="1"/>
</dbReference>
<comment type="subunit">
    <text evidence="3">Component of the RNA polymerase III (Pol III) complex consisting of 17 subunits.</text>
</comment>
<dbReference type="FunFam" id="3.30.1490.180:FF:000002">
    <property type="entry name" value="DNA-directed RNA polymerase subunit"/>
    <property type="match status" value="1"/>
</dbReference>
<comment type="caution">
    <text evidence="16">The sequence shown here is derived from an EMBL/GenBank/DDBJ whole genome shotgun (WGS) entry which is preliminary data.</text>
</comment>
<dbReference type="PANTHER" id="PTHR48446">
    <property type="entry name" value="DNA-DIRECTED RNA POLYMERASE SUBUNIT BETA' N-TERMINAL SECTION"/>
    <property type="match status" value="1"/>
</dbReference>
<keyword evidence="17" id="KW-1185">Reference proteome</keyword>
<name>A0A835CQ15_APHGI</name>
<keyword evidence="4 14" id="KW-0240">DNA-directed RNA polymerase</keyword>
<dbReference type="EC" id="2.7.7.6" evidence="14"/>
<feature type="domain" description="RNA polymerase N-terminal" evidence="15">
    <location>
        <begin position="246"/>
        <end position="551"/>
    </location>
</feature>
<proteinExistence type="inferred from homology"/>
<evidence type="ECO:0000256" key="4">
    <source>
        <dbReference type="ARBA" id="ARBA00022478"/>
    </source>
</evidence>
<evidence type="ECO:0000256" key="14">
    <source>
        <dbReference type="RuleBase" id="RU004279"/>
    </source>
</evidence>
<dbReference type="SUPFAM" id="SSF64484">
    <property type="entry name" value="beta and beta-prime subunits of DNA dependent RNA-polymerase"/>
    <property type="match status" value="1"/>
</dbReference>
<evidence type="ECO:0000259" key="15">
    <source>
        <dbReference type="SMART" id="SM00663"/>
    </source>
</evidence>
<dbReference type="GO" id="GO:0046872">
    <property type="term" value="F:metal ion binding"/>
    <property type="evidence" value="ECO:0007669"/>
    <property type="project" value="UniProtKB-KW"/>
</dbReference>
<sequence length="1379" mass="154628">MVKELYREGDSNRLIKHVQFGVSSSTEIKQQGHVPVVGSALYTEIGHAPRPFGALDKRMGVTEKGQHCQTCGKGLQDCIGHFGYMDLELPVFHVGFFRQIISILQMICKKCSRVMLDPDLKNEYLRKSKNSKLDYVAKKILKKQILEKVKKTTICPYCKELNGVVKKGGLLKIAHDKYRSKKKDNPIVLKKLAEYDNIFDENKEIKQILEKSMVQTLNPLEVEALFKAIPLEDMSLLMIANDAKPEDLVIRRIPVPPICIRPSVKSDFRAGTNEDSLTGKLTEIQIINTAIGKHIASGAKIQNYNEHWEFLQLHVSLYINSEMSGIPLNMQPKKSLRGIVQRLKGKQGRFRGNLCGKRVDYSSRTVISPDPNLRIEQVGIPKYVAKILTYPQHVNSANIELLRKLIINGPDVHPGANFVKDKDTKNRKFLKYGNRHKIAQDLKYGDIVERHLMDNDLVLFNRQPSLHRLSIMSHRAKVLEHRTFRFNECACTPYNADFDGDEMNIHLPQTEEARAEALILMSSKSNLVTPRNGELIIAATQDFITGGYLITQKDTFFNRIQAWELASCLLAGDDSNMDIKLPIPAIIKPYELWTGKQIFSLILRPNDKTKIKANLETRVKVKLQSKLYKREFCLAEGYVIIRNSELIAGAMVKLTLGSGSKNNIFYILLRDWGEESATTAMWRLARMASHYLMNRGFSIGISDVKPDKKLIQGKLELLDKGYEQCDEFIEEMKSGRMKNIPGMSIEETLESKLLGTLSKLRDEAGNTCFENLHPSNSPLIMAKSGSKGSYINIAQMIACVGQQAVSGKRAPDGFENRSLPHYEVNSKAPAAKGFVSNSFFSGLTPTEFFFHTMGGREGLVDTAVKTAETGYMQRRLVKSLEDLCLSYDITVRNSVNEVIQIVYGGDGLDPSYMEGDDRPVNFERVLNHVRAILPDKNEKSFDGPTLEKATMTLLGGDEYSCLSYDFKDKLIKFLLSIADKITLNRKYYPEESKISQQLERITLSQLVEFVFTCKEKYMKSKVEPGTAVGALAAQSIGEPGTQMTLKTFHFAGVASMNITQGVPRIKEIINATAKISTPIVSVKLEVDNDPDKARIVKGLIERTTIGEITEFMEEIYRPDDCFLLLKLATNRMQLLQLQVNAESIRFSLIKSKLKLNPRDVTVMSDSIISIRPNSDKHSMNYQLSMLKESVLNIVVQGIPSISRAVINKNEGGKTTTYQVFVEGDNLRDIMATCGVDGHKTKSNNTIEVAKTLGIEAARKVIGREIKSVMATHGMSIDRRHVMLVADLMAARGDILGITRQGLAKMKESVLNLASFEKTADHLFDAAYYGQKDEICGVSESVIMGIPVPIGTGSFKLLQKSNRDEITKSSLIFDAPNDNP</sequence>
<keyword evidence="11" id="KW-0539">Nucleus</keyword>
<dbReference type="Proteomes" id="UP000639338">
    <property type="component" value="Unassembled WGS sequence"/>
</dbReference>
<evidence type="ECO:0000256" key="13">
    <source>
        <dbReference type="ARBA" id="ARBA00058108"/>
    </source>
</evidence>
<dbReference type="InterPro" id="IPR035698">
    <property type="entry name" value="RNAP_III_Rpc1_C"/>
</dbReference>
<evidence type="ECO:0000256" key="5">
    <source>
        <dbReference type="ARBA" id="ARBA00022679"/>
    </source>
</evidence>
<dbReference type="GO" id="GO:0003899">
    <property type="term" value="F:DNA-directed RNA polymerase activity"/>
    <property type="evidence" value="ECO:0007669"/>
    <property type="project" value="UniProtKB-EC"/>
</dbReference>
<dbReference type="CDD" id="cd02583">
    <property type="entry name" value="RNAP_III_RPC1_N"/>
    <property type="match status" value="1"/>
</dbReference>
<dbReference type="FunFam" id="1.10.132.30:FF:000001">
    <property type="entry name" value="DNA-directed RNA polymerase subunit"/>
    <property type="match status" value="1"/>
</dbReference>
<dbReference type="InterPro" id="IPR044893">
    <property type="entry name" value="RNA_pol_Rpb1_clamp_domain"/>
</dbReference>
<dbReference type="Gene3D" id="4.10.860.120">
    <property type="entry name" value="RNA polymerase II, clamp domain"/>
    <property type="match status" value="1"/>
</dbReference>
<dbReference type="InterPro" id="IPR007080">
    <property type="entry name" value="RNA_pol_Rpb1_1"/>
</dbReference>
<dbReference type="InterPro" id="IPR007066">
    <property type="entry name" value="RNA_pol_Rpb1_3"/>
</dbReference>
<evidence type="ECO:0000256" key="3">
    <source>
        <dbReference type="ARBA" id="ARBA00011206"/>
    </source>
</evidence>
<keyword evidence="6 14" id="KW-0548">Nucleotidyltransferase</keyword>
<dbReference type="InterPro" id="IPR038120">
    <property type="entry name" value="Rpb1_funnel_sf"/>
</dbReference>
<reference evidence="16 17" key="1">
    <citation type="submission" date="2020-08" db="EMBL/GenBank/DDBJ databases">
        <title>Aphidius gifuensis genome sequencing and assembly.</title>
        <authorList>
            <person name="Du Z."/>
        </authorList>
    </citation>
    <scope>NUCLEOTIDE SEQUENCE [LARGE SCALE GENOMIC DNA]</scope>
    <source>
        <strain evidence="16">YNYX2018</strain>
        <tissue evidence="16">Adults</tissue>
    </source>
</reference>
<dbReference type="FunFam" id="1.10.274.100:FF:000003">
    <property type="entry name" value="DNA-directed RNA polymerase subunit"/>
    <property type="match status" value="1"/>
</dbReference>
<dbReference type="Gene3D" id="6.10.250.2940">
    <property type="match status" value="1"/>
</dbReference>
<keyword evidence="7" id="KW-0479">Metal-binding</keyword>
<evidence type="ECO:0000313" key="16">
    <source>
        <dbReference type="EMBL" id="KAF7991817.1"/>
    </source>
</evidence>
<dbReference type="Pfam" id="PF05000">
    <property type="entry name" value="RNA_pol_Rpb1_4"/>
    <property type="match status" value="1"/>
</dbReference>
<comment type="function">
    <text evidence="13">DNA-dependent RNA polymerase catalyzes the transcription of DNA into RNA using the four ribonucleoside triphosphates as substrates. Largest and catalytic core component of RNA polymerase III which synthesizes small RNAs, such as 5S rRNA and tRNAs. Forms the polymerase active center together with the second largest subunit. A single-stranded DNA template strand of the promoter is positioned within the central active site cleft of Pol III. A bridging helix emanates from RPC1 and crosses the cleft near the catalytic site and is thought to promote translocation of Pol III by acting as a ratchet that moves the RNA-DNA hybrid through the active site by switching from straight to bent conformations at each step of nucleotide addition.</text>
</comment>
<dbReference type="Pfam" id="PF04998">
    <property type="entry name" value="RNA_pol_Rpb1_5"/>
    <property type="match status" value="1"/>
</dbReference>
<dbReference type="Gene3D" id="1.10.274.100">
    <property type="entry name" value="RNA polymerase Rpb1, domain 3"/>
    <property type="match status" value="1"/>
</dbReference>
<comment type="catalytic activity">
    <reaction evidence="12 14">
        <text>RNA(n) + a ribonucleoside 5'-triphosphate = RNA(n+1) + diphosphate</text>
        <dbReference type="Rhea" id="RHEA:21248"/>
        <dbReference type="Rhea" id="RHEA-COMP:14527"/>
        <dbReference type="Rhea" id="RHEA-COMP:17342"/>
        <dbReference type="ChEBI" id="CHEBI:33019"/>
        <dbReference type="ChEBI" id="CHEBI:61557"/>
        <dbReference type="ChEBI" id="CHEBI:140395"/>
        <dbReference type="EC" id="2.7.7.6"/>
    </reaction>
</comment>
<evidence type="ECO:0000256" key="11">
    <source>
        <dbReference type="ARBA" id="ARBA00023242"/>
    </source>
</evidence>
<evidence type="ECO:0000256" key="6">
    <source>
        <dbReference type="ARBA" id="ARBA00022695"/>
    </source>
</evidence>
<keyword evidence="10 14" id="KW-0804">Transcription</keyword>
<dbReference type="InterPro" id="IPR007081">
    <property type="entry name" value="RNA_pol_Rpb1_5"/>
</dbReference>
<dbReference type="SMART" id="SM00663">
    <property type="entry name" value="RPOLA_N"/>
    <property type="match status" value="1"/>
</dbReference>
<dbReference type="CDD" id="cd02736">
    <property type="entry name" value="RNAP_III_Rpc1_C"/>
    <property type="match status" value="1"/>
</dbReference>
<dbReference type="Gene3D" id="3.30.1490.180">
    <property type="entry name" value="RNA polymerase ii"/>
    <property type="match status" value="1"/>
</dbReference>
<dbReference type="GO" id="GO:0000428">
    <property type="term" value="C:DNA-directed RNA polymerase complex"/>
    <property type="evidence" value="ECO:0007669"/>
    <property type="project" value="UniProtKB-KW"/>
</dbReference>
<dbReference type="GO" id="GO:0003677">
    <property type="term" value="F:DNA binding"/>
    <property type="evidence" value="ECO:0007669"/>
    <property type="project" value="InterPro"/>
</dbReference>
<protein>
    <recommendedName>
        <fullName evidence="14">DNA-directed RNA polymerase subunit</fullName>
        <ecNumber evidence="14">2.7.7.6</ecNumber>
    </recommendedName>
</protein>